<dbReference type="RefSeq" id="XP_007730045.1">
    <property type="nucleotide sequence ID" value="XM_007731855.1"/>
</dbReference>
<feature type="transmembrane region" description="Helical" evidence="6">
    <location>
        <begin position="227"/>
        <end position="249"/>
    </location>
</feature>
<evidence type="ECO:0000256" key="6">
    <source>
        <dbReference type="SAM" id="Phobius"/>
    </source>
</evidence>
<evidence type="ECO:0000256" key="5">
    <source>
        <dbReference type="SAM" id="MobiDB-lite"/>
    </source>
</evidence>
<feature type="transmembrane region" description="Helical" evidence="6">
    <location>
        <begin position="113"/>
        <end position="134"/>
    </location>
</feature>
<dbReference type="OrthoDB" id="440755at2759"/>
<evidence type="ECO:0000256" key="1">
    <source>
        <dbReference type="ARBA" id="ARBA00004141"/>
    </source>
</evidence>
<organism evidence="7 8">
    <name type="scientific">Capronia epimyces CBS 606.96</name>
    <dbReference type="NCBI Taxonomy" id="1182542"/>
    <lineage>
        <taxon>Eukaryota</taxon>
        <taxon>Fungi</taxon>
        <taxon>Dikarya</taxon>
        <taxon>Ascomycota</taxon>
        <taxon>Pezizomycotina</taxon>
        <taxon>Eurotiomycetes</taxon>
        <taxon>Chaetothyriomycetidae</taxon>
        <taxon>Chaetothyriales</taxon>
        <taxon>Herpotrichiellaceae</taxon>
        <taxon>Capronia</taxon>
    </lineage>
</organism>
<accession>W9YTY8</accession>
<dbReference type="InterPro" id="IPR011701">
    <property type="entry name" value="MFS"/>
</dbReference>
<dbReference type="HOGENOM" id="CLU_598511_0_0_1"/>
<dbReference type="eggNOG" id="KOG0254">
    <property type="taxonomic scope" value="Eukaryota"/>
</dbReference>
<comment type="caution">
    <text evidence="7">The sequence shown here is derived from an EMBL/GenBank/DDBJ whole genome shotgun (WGS) entry which is preliminary data.</text>
</comment>
<feature type="transmembrane region" description="Helical" evidence="6">
    <location>
        <begin position="394"/>
        <end position="414"/>
    </location>
</feature>
<keyword evidence="8" id="KW-1185">Reference proteome</keyword>
<protein>
    <recommendedName>
        <fullName evidence="9">Major facilitator superfamily (MFS) profile domain-containing protein</fullName>
    </recommendedName>
</protein>
<feature type="compositionally biased region" description="Basic and acidic residues" evidence="5">
    <location>
        <begin position="1"/>
        <end position="12"/>
    </location>
</feature>
<dbReference type="SUPFAM" id="SSF103473">
    <property type="entry name" value="MFS general substrate transporter"/>
    <property type="match status" value="1"/>
</dbReference>
<dbReference type="GO" id="GO:0016020">
    <property type="term" value="C:membrane"/>
    <property type="evidence" value="ECO:0007669"/>
    <property type="project" value="UniProtKB-SubCell"/>
</dbReference>
<name>W9YTY8_9EURO</name>
<evidence type="ECO:0000256" key="3">
    <source>
        <dbReference type="ARBA" id="ARBA00022989"/>
    </source>
</evidence>
<evidence type="ECO:0000313" key="7">
    <source>
        <dbReference type="EMBL" id="EXJ93155.1"/>
    </source>
</evidence>
<feature type="transmembrane region" description="Helical" evidence="6">
    <location>
        <begin position="83"/>
        <end position="107"/>
    </location>
</feature>
<evidence type="ECO:0000256" key="4">
    <source>
        <dbReference type="ARBA" id="ARBA00023136"/>
    </source>
</evidence>
<feature type="transmembrane region" description="Helical" evidence="6">
    <location>
        <begin position="185"/>
        <end position="207"/>
    </location>
</feature>
<evidence type="ECO:0000313" key="8">
    <source>
        <dbReference type="Proteomes" id="UP000019478"/>
    </source>
</evidence>
<keyword evidence="4 6" id="KW-0472">Membrane</keyword>
<gene>
    <name evidence="7" type="ORF">A1O3_01712</name>
</gene>
<proteinExistence type="predicted"/>
<evidence type="ECO:0000256" key="2">
    <source>
        <dbReference type="ARBA" id="ARBA00022692"/>
    </source>
</evidence>
<keyword evidence="3 6" id="KW-1133">Transmembrane helix</keyword>
<dbReference type="AlphaFoldDB" id="W9YTY8"/>
<dbReference type="PANTHER" id="PTHR42718">
    <property type="entry name" value="MAJOR FACILITATOR SUPERFAMILY MULTIDRUG TRANSPORTER MFSC"/>
    <property type="match status" value="1"/>
</dbReference>
<keyword evidence="2 6" id="KW-0812">Transmembrane</keyword>
<feature type="transmembrane region" description="Helical" evidence="6">
    <location>
        <begin position="255"/>
        <end position="280"/>
    </location>
</feature>
<feature type="transmembrane region" description="Helical" evidence="6">
    <location>
        <begin position="321"/>
        <end position="343"/>
    </location>
</feature>
<dbReference type="Pfam" id="PF07690">
    <property type="entry name" value="MFS_1"/>
    <property type="match status" value="1"/>
</dbReference>
<feature type="region of interest" description="Disordered" evidence="5">
    <location>
        <begin position="1"/>
        <end position="22"/>
    </location>
</feature>
<dbReference type="EMBL" id="AMGY01000001">
    <property type="protein sequence ID" value="EXJ93155.1"/>
    <property type="molecule type" value="Genomic_DNA"/>
</dbReference>
<dbReference type="Proteomes" id="UP000019478">
    <property type="component" value="Unassembled WGS sequence"/>
</dbReference>
<evidence type="ECO:0008006" key="9">
    <source>
        <dbReference type="Google" id="ProtNLM"/>
    </source>
</evidence>
<dbReference type="InterPro" id="IPR036259">
    <property type="entry name" value="MFS_trans_sf"/>
</dbReference>
<feature type="transmembrane region" description="Helical" evidence="6">
    <location>
        <begin position="141"/>
        <end position="160"/>
    </location>
</feature>
<comment type="subcellular location">
    <subcellularLocation>
        <location evidence="1">Membrane</location>
        <topology evidence="1">Multi-pass membrane protein</topology>
    </subcellularLocation>
</comment>
<feature type="transmembrane region" description="Helical" evidence="6">
    <location>
        <begin position="292"/>
        <end position="309"/>
    </location>
</feature>
<feature type="transmembrane region" description="Helical" evidence="6">
    <location>
        <begin position="355"/>
        <end position="374"/>
    </location>
</feature>
<dbReference type="Gene3D" id="1.20.1250.20">
    <property type="entry name" value="MFS general substrate transporter like domains"/>
    <property type="match status" value="1"/>
</dbReference>
<sequence length="457" mass="49221">MSSVHAVEREHTSNGNHSSPSMEEFPDAINSLDIARTASHGTVAWTTSCAMSGMAAEAVSSVHQYERPASMPVASTLRRNTMAVLTIFTNLLQGAIVLVAGPIGAVYGHKNMLIYRTLWLGVCNLVCGFCNNFITFVIMRALSGIGGALIMPNAVAILTITNPPGLTYLEVLAFFSASQAPSSGWSSPAVVVCLIVSIALLALFLAWEQYATPHPIMPLSIFKAPSFGILILVALFNFMAVGIFCWYQTLWLQEIWHWSLLHFALSWTPFVICAIAAASLSAWQVPRLDAQWILAIGTLTILGACLLMATLSEPRIYWPQVFPSVVLFAFSPDLVYTAAQIIASNSVSRQHQGTAGSLISILNLYGVSLGLGFAGTIEVQTNDHGRDKVLGFRAALYFGVAMAAVAVLVDVFFIRCVKDEKRGWDEGDLSALADQELEARAMTSGASPPTVTVSSRV</sequence>
<dbReference type="GO" id="GO:0022857">
    <property type="term" value="F:transmembrane transporter activity"/>
    <property type="evidence" value="ECO:0007669"/>
    <property type="project" value="InterPro"/>
</dbReference>
<reference evidence="7 8" key="1">
    <citation type="submission" date="2013-03" db="EMBL/GenBank/DDBJ databases">
        <title>The Genome Sequence of Capronia epimyces CBS 606.96.</title>
        <authorList>
            <consortium name="The Broad Institute Genomics Platform"/>
            <person name="Cuomo C."/>
            <person name="de Hoog S."/>
            <person name="Gorbushina A."/>
            <person name="Walker B."/>
            <person name="Young S.K."/>
            <person name="Zeng Q."/>
            <person name="Gargeya S."/>
            <person name="Fitzgerald M."/>
            <person name="Haas B."/>
            <person name="Abouelleil A."/>
            <person name="Allen A.W."/>
            <person name="Alvarado L."/>
            <person name="Arachchi H.M."/>
            <person name="Berlin A.M."/>
            <person name="Chapman S.B."/>
            <person name="Gainer-Dewar J."/>
            <person name="Goldberg J."/>
            <person name="Griggs A."/>
            <person name="Gujja S."/>
            <person name="Hansen M."/>
            <person name="Howarth C."/>
            <person name="Imamovic A."/>
            <person name="Ireland A."/>
            <person name="Larimer J."/>
            <person name="McCowan C."/>
            <person name="Murphy C."/>
            <person name="Pearson M."/>
            <person name="Poon T.W."/>
            <person name="Priest M."/>
            <person name="Roberts A."/>
            <person name="Saif S."/>
            <person name="Shea T."/>
            <person name="Sisk P."/>
            <person name="Sykes S."/>
            <person name="Wortman J."/>
            <person name="Nusbaum C."/>
            <person name="Birren B."/>
        </authorList>
    </citation>
    <scope>NUCLEOTIDE SEQUENCE [LARGE SCALE GENOMIC DNA]</scope>
    <source>
        <strain evidence="7 8">CBS 606.96</strain>
    </source>
</reference>
<dbReference type="PANTHER" id="PTHR42718:SF41">
    <property type="entry name" value="MFS TRANSPORTER OF UNKOWN SPECIFICITY (AFU_ORTHOLOGUE AFUA_5G09940)-RELATED"/>
    <property type="match status" value="1"/>
</dbReference>
<dbReference type="GeneID" id="19165845"/>